<evidence type="ECO:0000313" key="2">
    <source>
        <dbReference type="EMBL" id="KJF43735.1"/>
    </source>
</evidence>
<sequence length="66" mass="7843">MKKVNLFFRCAADKIKKKFFKAEKNDISHACVELQNLEAESKLTADEKEREEYAQNYNITTRWQTV</sequence>
<organism evidence="2 3">
    <name type="scientific">Draconibacterium sediminis</name>
    <dbReference type="NCBI Taxonomy" id="1544798"/>
    <lineage>
        <taxon>Bacteria</taxon>
        <taxon>Pseudomonadati</taxon>
        <taxon>Bacteroidota</taxon>
        <taxon>Bacteroidia</taxon>
        <taxon>Marinilabiliales</taxon>
        <taxon>Prolixibacteraceae</taxon>
        <taxon>Draconibacterium</taxon>
    </lineage>
</organism>
<gene>
    <name evidence="2" type="ORF">LH29_11660</name>
</gene>
<dbReference type="AlphaFoldDB" id="A0A0D8J9T3"/>
<dbReference type="EMBL" id="JRHC01000002">
    <property type="protein sequence ID" value="KJF43735.1"/>
    <property type="molecule type" value="Genomic_DNA"/>
</dbReference>
<comment type="caution">
    <text evidence="2">The sequence shown here is derived from an EMBL/GenBank/DDBJ whole genome shotgun (WGS) entry which is preliminary data.</text>
</comment>
<keyword evidence="3" id="KW-1185">Reference proteome</keyword>
<dbReference type="Proteomes" id="UP000032544">
    <property type="component" value="Unassembled WGS sequence"/>
</dbReference>
<proteinExistence type="predicted"/>
<feature type="coiled-coil region" evidence="1">
    <location>
        <begin position="20"/>
        <end position="56"/>
    </location>
</feature>
<evidence type="ECO:0000256" key="1">
    <source>
        <dbReference type="SAM" id="Coils"/>
    </source>
</evidence>
<dbReference type="OrthoDB" id="9929579at2"/>
<dbReference type="RefSeq" id="WP_045029635.1">
    <property type="nucleotide sequence ID" value="NZ_JRHC01000002.1"/>
</dbReference>
<reference evidence="2 3" key="1">
    <citation type="submission" date="2014-09" db="EMBL/GenBank/DDBJ databases">
        <title>Draft Genome Sequence of Draconibacterium sp. JN14CK-3.</title>
        <authorList>
            <person name="Dong C."/>
            <person name="Lai Q."/>
            <person name="Shao Z."/>
        </authorList>
    </citation>
    <scope>NUCLEOTIDE SEQUENCE [LARGE SCALE GENOMIC DNA]</scope>
    <source>
        <strain evidence="2 3">JN14CK-3</strain>
    </source>
</reference>
<protein>
    <submittedName>
        <fullName evidence="2">Uncharacterized protein</fullName>
    </submittedName>
</protein>
<dbReference type="STRING" id="1544798.LH29_11660"/>
<accession>A0A0D8J9T3</accession>
<keyword evidence="1" id="KW-0175">Coiled coil</keyword>
<name>A0A0D8J9T3_9BACT</name>
<evidence type="ECO:0000313" key="3">
    <source>
        <dbReference type="Proteomes" id="UP000032544"/>
    </source>
</evidence>